<name>A0A0G1MLF6_9BACT</name>
<accession>A0A0G1MLF6</accession>
<protein>
    <submittedName>
        <fullName evidence="1">Uncharacterized protein</fullName>
    </submittedName>
</protein>
<gene>
    <name evidence="1" type="ORF">UX13_C0053G0004</name>
</gene>
<proteinExistence type="predicted"/>
<evidence type="ECO:0000313" key="1">
    <source>
        <dbReference type="EMBL" id="KKU08952.1"/>
    </source>
</evidence>
<dbReference type="Proteomes" id="UP000034329">
    <property type="component" value="Unassembled WGS sequence"/>
</dbReference>
<evidence type="ECO:0000313" key="2">
    <source>
        <dbReference type="Proteomes" id="UP000034329"/>
    </source>
</evidence>
<dbReference type="EMBL" id="LCLA01000053">
    <property type="protein sequence ID" value="KKU08952.1"/>
    <property type="molecule type" value="Genomic_DNA"/>
</dbReference>
<reference evidence="1 2" key="1">
    <citation type="journal article" date="2015" name="Nature">
        <title>rRNA introns, odd ribosomes, and small enigmatic genomes across a large radiation of phyla.</title>
        <authorList>
            <person name="Brown C.T."/>
            <person name="Hug L.A."/>
            <person name="Thomas B.C."/>
            <person name="Sharon I."/>
            <person name="Castelle C.J."/>
            <person name="Singh A."/>
            <person name="Wilkins M.J."/>
            <person name="Williams K.H."/>
            <person name="Banfield J.F."/>
        </authorList>
    </citation>
    <scope>NUCLEOTIDE SEQUENCE [LARGE SCALE GENOMIC DNA]</scope>
</reference>
<dbReference type="AlphaFoldDB" id="A0A0G1MLF6"/>
<sequence>MRITEGETDSLLWRLAVDLGLNNKLSIPHMLVPTDKY</sequence>
<organism evidence="1 2">
    <name type="scientific">Candidatus Woesebacteria bacterium GW2011_GWB1_45_5</name>
    <dbReference type="NCBI Taxonomy" id="1618581"/>
    <lineage>
        <taxon>Bacteria</taxon>
        <taxon>Candidatus Woeseibacteriota</taxon>
    </lineage>
</organism>
<comment type="caution">
    <text evidence="1">The sequence shown here is derived from an EMBL/GenBank/DDBJ whole genome shotgun (WGS) entry which is preliminary data.</text>
</comment>